<gene>
    <name evidence="1" type="ORF">F4820DRAFT_428712</name>
</gene>
<comment type="caution">
    <text evidence="1">The sequence shown here is derived from an EMBL/GenBank/DDBJ whole genome shotgun (WGS) entry which is preliminary data.</text>
</comment>
<reference evidence="1 2" key="1">
    <citation type="journal article" date="2022" name="New Phytol.">
        <title>Ecological generalism drives hyperdiversity of secondary metabolite gene clusters in xylarialean endophytes.</title>
        <authorList>
            <person name="Franco M.E.E."/>
            <person name="Wisecaver J.H."/>
            <person name="Arnold A.E."/>
            <person name="Ju Y.M."/>
            <person name="Slot J.C."/>
            <person name="Ahrendt S."/>
            <person name="Moore L.P."/>
            <person name="Eastman K.E."/>
            <person name="Scott K."/>
            <person name="Konkel Z."/>
            <person name="Mondo S.J."/>
            <person name="Kuo A."/>
            <person name="Hayes R.D."/>
            <person name="Haridas S."/>
            <person name="Andreopoulos B."/>
            <person name="Riley R."/>
            <person name="LaButti K."/>
            <person name="Pangilinan J."/>
            <person name="Lipzen A."/>
            <person name="Amirebrahimi M."/>
            <person name="Yan J."/>
            <person name="Adam C."/>
            <person name="Keymanesh K."/>
            <person name="Ng V."/>
            <person name="Louie K."/>
            <person name="Northen T."/>
            <person name="Drula E."/>
            <person name="Henrissat B."/>
            <person name="Hsieh H.M."/>
            <person name="Youens-Clark K."/>
            <person name="Lutzoni F."/>
            <person name="Miadlikowska J."/>
            <person name="Eastwood D.C."/>
            <person name="Hamelin R.C."/>
            <person name="Grigoriev I.V."/>
            <person name="U'Ren J.M."/>
        </authorList>
    </citation>
    <scope>NUCLEOTIDE SEQUENCE [LARGE SCALE GENOMIC DNA]</scope>
    <source>
        <strain evidence="1 2">CBS 119005</strain>
    </source>
</reference>
<evidence type="ECO:0000313" key="2">
    <source>
        <dbReference type="Proteomes" id="UP001497700"/>
    </source>
</evidence>
<name>A0ACB9YUR4_9PEZI</name>
<dbReference type="Proteomes" id="UP001497700">
    <property type="component" value="Unassembled WGS sequence"/>
</dbReference>
<evidence type="ECO:0000313" key="1">
    <source>
        <dbReference type="EMBL" id="KAI4862921.1"/>
    </source>
</evidence>
<keyword evidence="1" id="KW-0378">Hydrolase</keyword>
<sequence>MHSKLSILALCAAASVQEVAGATIHRHKHPKREIAWAETDTVVFTEYVTVTVTAGEEAFTDQAIPTSSPDFKGKGKGGSQYPVASLSSASTSSSIPTVESTSSAVAVASPTVPAVEVTYATSSPTTLATAVKPASSSAAESPVATPAAETSATETPIVQYPTTEATTEAQTTEAAATSTTSTAATSTTTAASSGSGTSKRGAAYNDASLVETLLGLSKEITWAYNWGSDPGQLDSAVMYYPMLWSPAPDHSSDWDSKAEAAIARGSDHFLSFNEPDIGGQANMSPRDAATGHIQYMNPYAGRVKISSPGISSSEDAGKGIQWLNSFFSSCDGKCQVDFCAAHWYGPGGEEGATLFLGHLADVHAACDNKPVWVTEFQAISGDADLFLKVVTEQLDSNSTYSYVEKYSYFMLTEGSLLDSATTLSSIGKIFAGVS</sequence>
<keyword evidence="2" id="KW-1185">Reference proteome</keyword>
<accession>A0ACB9YUR4</accession>
<proteinExistence type="predicted"/>
<dbReference type="EMBL" id="MU393515">
    <property type="protein sequence ID" value="KAI4862921.1"/>
    <property type="molecule type" value="Genomic_DNA"/>
</dbReference>
<protein>
    <submittedName>
        <fullName evidence="1">Glycoside hydrolase family 128 protein</fullName>
    </submittedName>
</protein>
<organism evidence="1 2">
    <name type="scientific">Hypoxylon rubiginosum</name>
    <dbReference type="NCBI Taxonomy" id="110542"/>
    <lineage>
        <taxon>Eukaryota</taxon>
        <taxon>Fungi</taxon>
        <taxon>Dikarya</taxon>
        <taxon>Ascomycota</taxon>
        <taxon>Pezizomycotina</taxon>
        <taxon>Sordariomycetes</taxon>
        <taxon>Xylariomycetidae</taxon>
        <taxon>Xylariales</taxon>
        <taxon>Hypoxylaceae</taxon>
        <taxon>Hypoxylon</taxon>
    </lineage>
</organism>